<dbReference type="PANTHER" id="PTHR24359">
    <property type="entry name" value="SERINE/THREONINE-PROTEIN KINASE SBK1"/>
    <property type="match status" value="1"/>
</dbReference>
<evidence type="ECO:0000313" key="2">
    <source>
        <dbReference type="EMBL" id="CZR69811.1"/>
    </source>
</evidence>
<protein>
    <recommendedName>
        <fullName evidence="1">Protein kinase domain-containing protein</fullName>
    </recommendedName>
</protein>
<accession>A0A1L7XXL4</accession>
<reference evidence="2 3" key="1">
    <citation type="submission" date="2016-03" db="EMBL/GenBank/DDBJ databases">
        <authorList>
            <person name="Ploux O."/>
        </authorList>
    </citation>
    <scope>NUCLEOTIDE SEQUENCE [LARGE SCALE GENOMIC DNA]</scope>
    <source>
        <strain evidence="2 3">UAMH 11012</strain>
    </source>
</reference>
<gene>
    <name evidence="2" type="ORF">PAC_19711</name>
</gene>
<name>A0A1L7XXL4_9HELO</name>
<dbReference type="STRING" id="576137.A0A1L7XXL4"/>
<dbReference type="SUPFAM" id="SSF56112">
    <property type="entry name" value="Protein kinase-like (PK-like)"/>
    <property type="match status" value="1"/>
</dbReference>
<sequence length="367" mass="41607">MSVKQHAVYTAYLQAIAVTTRDVNENTTATTQLSLSHPLDISPTLSAPCSYDALLNMLSTALGCSLHESIVEYFTARRDGNSYTYLAPRPDCNLRTYWWKHPHVVYDESSVTWTLKQLNLIAGAVDWVHTTPLPDSPLIRLKYNAVDDSSQYRCHGEISSHNILWYGDDLLGAKQGVVGGSLKVIDFVVRRLAITSAGMNARLEDSSYRHFNPNNAPEGHLVPKSTVLTKAFDIWQLGCLYLEFVTWLLQGFTGVDEFEDFREVYDPDIRIFDEYFYDVTVIEGVPGPNGKGHAIASKKVVEWVDKLHRLPHCSQSIHDVLDLVMEHLLVIDPEKRMKCSLVEQRLSEIFRRAEEDHDYILKPAPRA</sequence>
<dbReference type="Gene3D" id="1.10.510.10">
    <property type="entry name" value="Transferase(Phosphotransferase) domain 1"/>
    <property type="match status" value="1"/>
</dbReference>
<dbReference type="Proteomes" id="UP000184330">
    <property type="component" value="Unassembled WGS sequence"/>
</dbReference>
<dbReference type="PROSITE" id="PS50011">
    <property type="entry name" value="PROTEIN_KINASE_DOM"/>
    <property type="match status" value="1"/>
</dbReference>
<dbReference type="GO" id="GO:0005524">
    <property type="term" value="F:ATP binding"/>
    <property type="evidence" value="ECO:0007669"/>
    <property type="project" value="InterPro"/>
</dbReference>
<dbReference type="GO" id="GO:0004674">
    <property type="term" value="F:protein serine/threonine kinase activity"/>
    <property type="evidence" value="ECO:0007669"/>
    <property type="project" value="TreeGrafter"/>
</dbReference>
<dbReference type="InterPro" id="IPR000719">
    <property type="entry name" value="Prot_kinase_dom"/>
</dbReference>
<organism evidence="2 3">
    <name type="scientific">Phialocephala subalpina</name>
    <dbReference type="NCBI Taxonomy" id="576137"/>
    <lineage>
        <taxon>Eukaryota</taxon>
        <taxon>Fungi</taxon>
        <taxon>Dikarya</taxon>
        <taxon>Ascomycota</taxon>
        <taxon>Pezizomycotina</taxon>
        <taxon>Leotiomycetes</taxon>
        <taxon>Helotiales</taxon>
        <taxon>Mollisiaceae</taxon>
        <taxon>Phialocephala</taxon>
        <taxon>Phialocephala fortinii species complex</taxon>
    </lineage>
</organism>
<dbReference type="PANTHER" id="PTHR24359:SF1">
    <property type="entry name" value="INHIBITOR OF NUCLEAR FACTOR KAPPA-B KINASE EPSILON SUBUNIT HOMOLOG 1-RELATED"/>
    <property type="match status" value="1"/>
</dbReference>
<keyword evidence="3" id="KW-1185">Reference proteome</keyword>
<evidence type="ECO:0000259" key="1">
    <source>
        <dbReference type="PROSITE" id="PS50011"/>
    </source>
</evidence>
<dbReference type="EMBL" id="FJOG01000081">
    <property type="protein sequence ID" value="CZR69811.1"/>
    <property type="molecule type" value="Genomic_DNA"/>
</dbReference>
<dbReference type="InterPro" id="IPR011009">
    <property type="entry name" value="Kinase-like_dom_sf"/>
</dbReference>
<evidence type="ECO:0000313" key="3">
    <source>
        <dbReference type="Proteomes" id="UP000184330"/>
    </source>
</evidence>
<dbReference type="OrthoDB" id="1046782at2759"/>
<feature type="domain" description="Protein kinase" evidence="1">
    <location>
        <begin position="1"/>
        <end position="360"/>
    </location>
</feature>
<dbReference type="AlphaFoldDB" id="A0A1L7XXL4"/>
<proteinExistence type="predicted"/>